<dbReference type="EMBL" id="QHCV01000061">
    <property type="protein sequence ID" value="RAV31748.1"/>
    <property type="molecule type" value="Genomic_DNA"/>
</dbReference>
<protein>
    <submittedName>
        <fullName evidence="2">Uncharacterized protein</fullName>
    </submittedName>
</protein>
<keyword evidence="3" id="KW-1185">Reference proteome</keyword>
<dbReference type="Proteomes" id="UP000251577">
    <property type="component" value="Unassembled WGS sequence"/>
</dbReference>
<organism evidence="2 3">
    <name type="scientific">Corynebacterium heidelbergense</name>
    <dbReference type="NCBI Taxonomy" id="2055947"/>
    <lineage>
        <taxon>Bacteria</taxon>
        <taxon>Bacillati</taxon>
        <taxon>Actinomycetota</taxon>
        <taxon>Actinomycetes</taxon>
        <taxon>Mycobacteriales</taxon>
        <taxon>Corynebacteriaceae</taxon>
        <taxon>Corynebacterium</taxon>
    </lineage>
</organism>
<gene>
    <name evidence="2" type="ORF">DLJ54_06765</name>
</gene>
<sequence length="362" mass="40716">MFGNPEQNSSHRSGESQPAHPGVHNEETGTPPEPDHLGDPHPVFTELTMRQAMAMEEQLRRSLEERGFAVEFEDYSVKFARSENQPRTMGLDNLPRLLAQLDDFDAEMPETVDEFVGNLVAAMDSPRLPDAEFYAAMRVRLAPMDQKGNEDFGKDSPLRPFSEDAFIRLVLDTEQSIQSLTTPALEDRGPVEDLYRMGYRNLWQELVDSDMSFSEYTPNKDNPDEKCWLLEGTNFFIGSAPLFLEELFERNAPHVDRSNGLIFAMPFRHVTIAREVTNGSDLMNSIGLMASLAAELYTTQPGAISPRLHLMHMGEVETFTDVVWGQGNSRQAEIHIKPNAYLMRRISDGLDDGPEGPEGPVL</sequence>
<evidence type="ECO:0000313" key="3">
    <source>
        <dbReference type="Proteomes" id="UP000251577"/>
    </source>
</evidence>
<feature type="compositionally biased region" description="Basic and acidic residues" evidence="1">
    <location>
        <begin position="23"/>
        <end position="39"/>
    </location>
</feature>
<evidence type="ECO:0000256" key="1">
    <source>
        <dbReference type="SAM" id="MobiDB-lite"/>
    </source>
</evidence>
<accession>A0A364V561</accession>
<feature type="compositionally biased region" description="Polar residues" evidence="1">
    <location>
        <begin position="1"/>
        <end position="11"/>
    </location>
</feature>
<reference evidence="2 3" key="1">
    <citation type="journal article" date="2018" name="Syst. Appl. Microbiol.">
        <title>Corynebacterium heidelbergense sp. nov., isolated from the preen glands of Egyptian geese (Alopochen aegyptiacus).</title>
        <authorList>
            <person name="Braun M.S."/>
            <person name="Wang E."/>
            <person name="Zimmermann S."/>
            <person name="Wink M."/>
        </authorList>
    </citation>
    <scope>NUCLEOTIDE SEQUENCE [LARGE SCALE GENOMIC DNA]</scope>
    <source>
        <strain evidence="2 3">647</strain>
    </source>
</reference>
<name>A0A364V561_9CORY</name>
<dbReference type="AlphaFoldDB" id="A0A364V561"/>
<feature type="region of interest" description="Disordered" evidence="1">
    <location>
        <begin position="1"/>
        <end position="42"/>
    </location>
</feature>
<comment type="caution">
    <text evidence="2">The sequence shown here is derived from an EMBL/GenBank/DDBJ whole genome shotgun (WGS) entry which is preliminary data.</text>
</comment>
<evidence type="ECO:0000313" key="2">
    <source>
        <dbReference type="EMBL" id="RAV31748.1"/>
    </source>
</evidence>
<proteinExistence type="predicted"/>